<protein>
    <submittedName>
        <fullName evidence="3">Uncharacterized protein</fullName>
    </submittedName>
</protein>
<feature type="region of interest" description="Disordered" evidence="2">
    <location>
        <begin position="4329"/>
        <end position="4377"/>
    </location>
</feature>
<feature type="region of interest" description="Disordered" evidence="2">
    <location>
        <begin position="4158"/>
        <end position="4178"/>
    </location>
</feature>
<accession>A0A815FA10</accession>
<sequence>MAELTMNQHNTEILFTTDIIDKKNKIKDHRIHSESFLTKVAQCIKTANTIHTNYGIDILETNGSFEITDKVIDRLDYLSSIYFPNNKNNNADTFSNSSEQHDKYLESTTINYNEMMITKNHIVPIKLPPLIEMQLRNNRLLREAINDYRRHERCRNLLKNKKSTSINSETNKEEEDEQILMIEAESLCPIESNTTHDSLPSANLIQLMKQSHNQCKNKINKKKNRLINNIKNILNYIINEEIIYEYTQNEIQSNHKSKSIRKIQKNKNQIIQLLPYENTYGQFYYPYQFQSIEPTMIEKIINGVQSMASTLTNTKDAEDVLNSIVLLADHSSSSLTNKIADELMKTIQKRFITHKQGDITHHERIHVRMALDLIFADNRLNGITTICRSESLILSCMLRKILKCTQIRMLCSYADVITTLNESDSHQIHLRTFKRTSLSSDEFIEIIGEMYNTSYETIETMKYYLEANDIIDMNTNLIHSSIRISKQIDEMIKYIFYEDAIRLLLKLIVDRKHMNENDINNEYKQFKLNLPIKLNELYQSIKKLNAFMSTSQVLTAIRRPYLSQLAQRSKVKPITVNDLRAIISQIWLLPENFDTLITENTITSEILCRFYTDFHEKEDIDERLNKISKKIHDHLNLHSCITRVAFKMVAEHSNGTSLTPYLDEFNRIPRFISIFDIFDDLINSGLISTTELIVYSKQDIIIKKSSLLKHFQRISFIRKHDADLLAEITLIIREDTLIDYLTQRAMIMKQAYINCILNNNECQDFITKNRIKSSNRLSSLSIHKFIRYFNLDPNCGKIFFWMGLTDENIVKTLIETKTFVNEYMLDGIYNNFLTRLQDTLESGIYNISAENLLNFDQQNEYLIPIQRDSNCMVYKIDSKKLYKLGCYLTYEQASILVDFADPQYEHELSSLITIHDIISQEDLKSLLILNNYEINLDEVSKLILHKQQVIECKILLESFHQRISYRQKRFKRVENLQKLLLESLLFNQFIEMIANLGVEYFTRTELDYLEEIKLIDIGILALLLTLPSYNSLIHQHKYEWFHDQQSLSSTHHRNYLHILDPIIEKYSIFLTTIIIRMISNKDRFSAINEILLFNLDDYLSTEEVLKICAYEQIISHDDILHICQETFPINQTSKTNEQSQPSRKSLSINEGTDISLWSIPDCYTRNITMYSHDPIFQQKLNQTILLTIFDYILHFNHRITTNKYLRQLFNEFKPLAYYKAQLLIEKEITIIKLLLKTRQKQTTLNIHDLNRYLELYPIPCRLDIINELCHIKILSQSLVNDYVMNQCYELKIATPEIQTIFLFYMMIKLIRQEGYIDEINLKKILNQYTNDTIEKKLDIINKQILRNGFLTIEQITHSANDFFLYDYFNEDTLKNQSNEYKTVIQEQILSNILRQERLTNTQFDFVLNQNIRRRQVIQTNILSDQLKHIKIVKEKVQRKVDHVLSKMDDNTHIYSKMKQISSRLTSNNLTKHDLSLANEQQLSTIDKNITLPDLRSLRHNYIQAKIPRNQLHLLVEQGGWTSDIHLEFKRELDIIDSDNSLDLIRYITKNISLLIKQNGSITEEPLMKYFQEHQILFLTDFQLLLTRYGMVSLEDLIDLLVVSRLAKADEIKSYVKNIFCLNINKFIEISKSHEDMLVKKTHVQNNLEKRLCITTADLSHLLNHVLQLDRLKRILDIIPTIKNYLRLHPINTFNAVKALKLEFDFDHYDMKFLRDLKLLSDTWYKRYLLSRTSETDANISELINDDDQEQEDRREFKFRSSLDEDFDFNEFIENEESQLNINKQRKQIYLEQLKKRKDQIDLYKSKISTDDDNLQLILNLDDFHKQDEKKDQLRVIEQVFPDASTLESQLLLPFISDDQKRLFMQLDFAKEENIEDYHRLYHSEDKVDSKKILNDTINKESEQPLLSSDEKSFSKESEKDIETEQQKFYIDDQSSIDFESKQSVQRQLKDTQQISIQPLLEIRKSSDLSSNIPEEEDDKTKLESVTINKDTPVEKEEEQQHITDELLEQPSILFVDEKVPLSIEDLHSQPMPTVLSNATEDLSTSLNELIQQMTDDEQISLKRNLKLIRDNIEHWLQTTSQYNTLMNSIDNPHQSINENEYHTNQLITYFHNEFEQFSKHITSNSLNFSKLKTIFQQRINHIENILKEIKNHQNIIQQVDKQIIEIDQMINETKLKFEIENLDNKFNKYKEDFIGLKQQEYFQIQPILRTQLELAIRTIDTDLYLIEQILEQKTVTDIIPVTSLITTNIVKQPIPSKTYENITNIRDNLSRIASDIKAYEATLENKRIVHDLLGIDMIERLQGIKQEYLEQKMNEENIQDIKSNIDKALEFDQEQIEFMNKSKEVHEQLDKQSNKIQQNLFNVTTARDNSNHPNFSLDIKLKYLPIDSCGILMKKSLYLVDEQNMPLSDKLHLIRLPNESDRFQISDDSYELIIIDNNNIPLSDPITFKQLTSELIQFEYINNDQRTIQISSHGSINRSIMLNVKPLSFDKSPTKIKNHQNIIQQVDKQIIEIDQMINETKSKFEIENLNNKFNKYKEDFIDLKQQEDFQIQPILRTQLELAIRTIDTDLYLIEQILEQKTVTDIIPITSLITTNIVKQPIPSKTYENITNIRDSLSKIASDIKAYETTLEKERIVHDLLGIDMIERLQVIKQEYLEQKMNEEKVQDIKINIDKALEFDQEQIEFMKKLKEIHQQIDKQSNKIQENLFNITTARDNSNHPNFALDIKLKYLPVDTCGILMKQSLYLVDEQNMPLSDKLHLIRLQNEFDRFQISDDKYELIIIDNNNIPLSDPITFKQLTTELIQFEYINNDQRTIQISSHDSINRSIMLNVKPLSFDIFPTSYALFVVDNNDYPLSKPIQLIEPTDSILNISELKLSTFLYDEKKNEKVLLTPEQYLISIQQSEFTSRKFLTYVVSKNNQLLSKPIDISDIAIQKKHAIENILSKKVIILDRERHKLFDRLNLNETKNEFLKIILNEYELMNGYVQDRLDKLKIEEKIIEQIVPILDEQYNNISIDQIEYKQEQSNMDNLVNTMKSIVQLDEKLTELRKTKTFEISDIEKLESNLIDQLIQVSNQLDDVSIIKQVENLTNHFQDTQLLTELRPIILTGIKNRAKTIQKKCETLLINIHEKSNQLKQPEQIRFEYILYLTKQFNEQIEYENDVEHFYNKIERMQYEFYQKNADSLETIELEDLDNEIKHKYNIEKIQIPDYLESKNEKLIYKFNLILRYLHDKFKMIEQYKKDFLNEMKRFLIESIDNEYSYVQQIYFIENEIKINNNNKLLKYIEKYKTILNKLETIDNKNLQHDFLLSKLDRLHEIILNNYQIKLPNNNTNIESIHSTLNNIRKTIKKELQMSDITRNDLLRKLNVLNKKEELKQRTKITTNQEESQLSSLNAYIQQSINEPMNIHHEFYAIKIQQITNDLMSMFHIQSVSQMNLVSKTLEHLENYLENLDKLMNDNENKLKYVAEDLLTTRKYSMIDSLVREEFEDLIMQQNKLIHYQQSIIKMRAIATEAFNHIQTLDISNPEKTNSQQQFKEFKQRAMDTIIQSIEYENLSKCVSPHLLLLHKFTSGQELIPSISSSSTNLLQLETKAHVDQALSFQTFLLQSQSSANFQKDSIEQYASLDLKTQVLHTEIMYLQKQHAEAIAVSDFSQQLAAEQIISTRLQLIKQSQIEIQDSSSMTNQQSVKYHKSKTSIISTSISRKSLPANETDEQIRKLLKNHIKSLQMRIENDESKLSSIEDFRQLNKDLKKSRQENNREKQIDIQLQILNKINESINPEILQNLRQHLLEEQSYHKSHVLQLPYSAVVEQRQSTNISEPTRQFVTGELIPQIDSIERTKTSFVTTDSKELYQTLQKMKYSIEIALEGTQQISNIEDSKYPLLVPKPVRSGISIEHDEELVKTDDIHIIRIPTQSQLQLNSTEGTYSSLVSTNNILDATTISPLKNVDSITSDHKKLSVVGNAKKYSILHKKANDRQMATTTQRFIIQTQREYGEVYTRNRFPTNTSSVSDINEDQNNIEEKLYNKIKRKSRLVKYEKTKQGNTVIHQQVNLSTHTLLIPQRVIYEENLEPAPPLIHVNDTTNSTFNVKHQTSNVIENDYQNKKSDIKLPFHFSNILSPIQEEIETIDDIPLSPTNQDLLAEKHSTDTKDRITEFSTFSDDKKSSEKLSATQDLSSGKLNVSDTHQSIHETQQQIDENKQITNITSSVSLPNNSQILKTIKKKSHESTSLEQITDEQLITNDESLSTQEFDIEQETPITPENKVIYHKVGGKLKRGKKKKTKQAKTSHNKVKTKIKKIDTTLQSEPLLLQPRKAVPFISATKNEQIDVEEDIPIKSRKKKRTRSSKSRRKRTRSKSPKRRKKKSKTRPKNQLNLEEKIDNTQTNLTNKDAIAIHLLNVKRFTGSPLSPISFKQTHQKYDDIIEKSRIKLLKPMIKNFELDHKYTKEDVHTVDAHDLDKELFDFNTDTKDINQPAMFTEYIPEFFQKQAEEKQIRRISLTAIKTDEHLSKHLAPRISRLYNGWQPSDTPCVHTDEFRPLNKYLMSDISYYFDEDFIDESGLFQNQKNFDKLQPRIKQPTQRFRDDYIVKEFFNCWKDHTTEKARIAELRRKRVTIDFREFWFQDAFSDPFYSYFEQPSDYIKKQNNHHQMAYRLHKRLIRTGREQPKETMNHTNRSSFLPLLFNLPKNHLDRQVSLARRRQQLINTNNENYLIPITNPSELLPLIRERIQFLNQTKTHINRHRDELAIEQLLINSTSIKQATIKDLDDLIIDYYKTLEEQKIKTSSTSSSNIIKLPMLKQSSRPILTITK</sequence>
<feature type="coiled-coil region" evidence="1">
    <location>
        <begin position="3437"/>
        <end position="3464"/>
    </location>
</feature>
<feature type="compositionally biased region" description="Polar residues" evidence="2">
    <location>
        <begin position="4167"/>
        <end position="4178"/>
    </location>
</feature>
<gene>
    <name evidence="3" type="ORF">VCS650_LOCUS32264</name>
</gene>
<reference evidence="3" key="1">
    <citation type="submission" date="2021-02" db="EMBL/GenBank/DDBJ databases">
        <authorList>
            <person name="Nowell W R."/>
        </authorList>
    </citation>
    <scope>NUCLEOTIDE SEQUENCE</scope>
</reference>
<evidence type="ECO:0000313" key="4">
    <source>
        <dbReference type="Proteomes" id="UP000663891"/>
    </source>
</evidence>
<feature type="region of interest" description="Disordered" evidence="2">
    <location>
        <begin position="1898"/>
        <end position="1918"/>
    </location>
</feature>
<name>A0A815FA10_9BILA</name>
<comment type="caution">
    <text evidence="3">The sequence shown here is derived from an EMBL/GenBank/DDBJ whole genome shotgun (WGS) entry which is preliminary data.</text>
</comment>
<feature type="region of interest" description="Disordered" evidence="2">
    <location>
        <begin position="4271"/>
        <end position="4292"/>
    </location>
</feature>
<dbReference type="EMBL" id="CAJNON010000578">
    <property type="protein sequence ID" value="CAF1323283.1"/>
    <property type="molecule type" value="Genomic_DNA"/>
</dbReference>
<dbReference type="OrthoDB" id="10057375at2759"/>
<dbReference type="Proteomes" id="UP000663891">
    <property type="component" value="Unassembled WGS sequence"/>
</dbReference>
<organism evidence="3 4">
    <name type="scientific">Adineta steineri</name>
    <dbReference type="NCBI Taxonomy" id="433720"/>
    <lineage>
        <taxon>Eukaryota</taxon>
        <taxon>Metazoa</taxon>
        <taxon>Spiralia</taxon>
        <taxon>Gnathifera</taxon>
        <taxon>Rotifera</taxon>
        <taxon>Eurotatoria</taxon>
        <taxon>Bdelloidea</taxon>
        <taxon>Adinetida</taxon>
        <taxon>Adinetidae</taxon>
        <taxon>Adineta</taxon>
    </lineage>
</organism>
<feature type="coiled-coil region" evidence="1">
    <location>
        <begin position="2142"/>
        <end position="2199"/>
    </location>
</feature>
<proteinExistence type="predicted"/>
<evidence type="ECO:0000256" key="1">
    <source>
        <dbReference type="SAM" id="Coils"/>
    </source>
</evidence>
<evidence type="ECO:0000256" key="2">
    <source>
        <dbReference type="SAM" id="MobiDB-lite"/>
    </source>
</evidence>
<feature type="compositionally biased region" description="Basic residues" evidence="2">
    <location>
        <begin position="4335"/>
        <end position="4368"/>
    </location>
</feature>
<feature type="coiled-coil region" evidence="1">
    <location>
        <begin position="3716"/>
        <end position="3763"/>
    </location>
</feature>
<keyword evidence="1" id="KW-0175">Coiled coil</keyword>
<feature type="coiled-coil region" evidence="1">
    <location>
        <begin position="2298"/>
        <end position="2359"/>
    </location>
</feature>
<evidence type="ECO:0000313" key="3">
    <source>
        <dbReference type="EMBL" id="CAF1323283.1"/>
    </source>
</evidence>